<dbReference type="EMBL" id="CP041165">
    <property type="protein sequence ID" value="QOP40601.1"/>
    <property type="molecule type" value="Genomic_DNA"/>
</dbReference>
<protein>
    <submittedName>
        <fullName evidence="2">Uncharacterized protein</fullName>
    </submittedName>
</protein>
<feature type="transmembrane region" description="Helical" evidence="1">
    <location>
        <begin position="12"/>
        <end position="32"/>
    </location>
</feature>
<proteinExistence type="predicted"/>
<keyword evidence="1" id="KW-0812">Transmembrane</keyword>
<keyword evidence="1" id="KW-0472">Membrane</keyword>
<dbReference type="AlphaFoldDB" id="A0A7M1AT57"/>
<reference evidence="2 3" key="1">
    <citation type="submission" date="2019-06" db="EMBL/GenBank/DDBJ databases">
        <title>Sulfurimonas gotlandica sp. nov., a chemoautotrophic and psychrotolerant epsilonproteobacterium isolated from a pelagic redoxcline, and an emended description of the genus Sulfurimonas.</title>
        <authorList>
            <person name="Wang S."/>
            <person name="Jiang L."/>
            <person name="Shao Z."/>
        </authorList>
    </citation>
    <scope>NUCLEOTIDE SEQUENCE [LARGE SCALE GENOMIC DNA]</scope>
    <source>
        <strain evidence="2 3">B2</strain>
    </source>
</reference>
<keyword evidence="3" id="KW-1185">Reference proteome</keyword>
<gene>
    <name evidence="2" type="ORF">FJR03_02125</name>
</gene>
<name>A0A7M1AT57_9BACT</name>
<dbReference type="RefSeq" id="WP_193114021.1">
    <property type="nucleotide sequence ID" value="NZ_CP041165.1"/>
</dbReference>
<evidence type="ECO:0000256" key="1">
    <source>
        <dbReference type="SAM" id="Phobius"/>
    </source>
</evidence>
<organism evidence="2 3">
    <name type="scientific">Sulfurimonas marina</name>
    <dbReference type="NCBI Taxonomy" id="2590551"/>
    <lineage>
        <taxon>Bacteria</taxon>
        <taxon>Pseudomonadati</taxon>
        <taxon>Campylobacterota</taxon>
        <taxon>Epsilonproteobacteria</taxon>
        <taxon>Campylobacterales</taxon>
        <taxon>Sulfurimonadaceae</taxon>
        <taxon>Sulfurimonas</taxon>
    </lineage>
</organism>
<evidence type="ECO:0000313" key="2">
    <source>
        <dbReference type="EMBL" id="QOP40601.1"/>
    </source>
</evidence>
<evidence type="ECO:0000313" key="3">
    <source>
        <dbReference type="Proteomes" id="UP000593910"/>
    </source>
</evidence>
<keyword evidence="1" id="KW-1133">Transmembrane helix</keyword>
<accession>A0A7M1AT57</accession>
<sequence length="185" mass="21913">MRINIPRHYLYLSLISIVLLIFVIVFSFTLLIPKGKEYRIERLDFKTELREYNKYQEFYDETLDVLKDLQSKNRHIIQAFDKPFNPQRFEKQHKTYFSDLKISKVDRTQNEEGFAVYEVNTTSKISSPTNFYDFLDAVNKGDWIIAVNFPIVFKREGEMINSSFTMRVYSNNNDTNSTASKSEAK</sequence>
<dbReference type="KEGG" id="smax:FJR03_02125"/>
<dbReference type="Proteomes" id="UP000593910">
    <property type="component" value="Chromosome"/>
</dbReference>